<comment type="caution">
    <text evidence="2">The sequence shown here is derived from an EMBL/GenBank/DDBJ whole genome shotgun (WGS) entry which is preliminary data.</text>
</comment>
<sequence length="80" mass="8913">MGNGPTKSIARTSHGAPARRWPRGAFGFLVGFRSASQISQALTYVRTDDESTGRLKFHRKEVSFHLAMNLMPSRIPYGPH</sequence>
<feature type="compositionally biased region" description="Polar residues" evidence="1">
    <location>
        <begin position="1"/>
        <end position="11"/>
    </location>
</feature>
<evidence type="ECO:0000313" key="2">
    <source>
        <dbReference type="EMBL" id="KAH3850272.1"/>
    </source>
</evidence>
<reference evidence="2" key="1">
    <citation type="journal article" date="2019" name="bioRxiv">
        <title>The Genome of the Zebra Mussel, Dreissena polymorpha: A Resource for Invasive Species Research.</title>
        <authorList>
            <person name="McCartney M.A."/>
            <person name="Auch B."/>
            <person name="Kono T."/>
            <person name="Mallez S."/>
            <person name="Zhang Y."/>
            <person name="Obille A."/>
            <person name="Becker A."/>
            <person name="Abrahante J.E."/>
            <person name="Garbe J."/>
            <person name="Badalamenti J.P."/>
            <person name="Herman A."/>
            <person name="Mangelson H."/>
            <person name="Liachko I."/>
            <person name="Sullivan S."/>
            <person name="Sone E.D."/>
            <person name="Koren S."/>
            <person name="Silverstein K.A.T."/>
            <person name="Beckman K.B."/>
            <person name="Gohl D.M."/>
        </authorList>
    </citation>
    <scope>NUCLEOTIDE SEQUENCE</scope>
    <source>
        <strain evidence="2">Duluth1</strain>
        <tissue evidence="2">Whole animal</tissue>
    </source>
</reference>
<proteinExistence type="predicted"/>
<dbReference type="EMBL" id="JAIWYP010000003">
    <property type="protein sequence ID" value="KAH3850272.1"/>
    <property type="molecule type" value="Genomic_DNA"/>
</dbReference>
<organism evidence="2 3">
    <name type="scientific">Dreissena polymorpha</name>
    <name type="common">Zebra mussel</name>
    <name type="synonym">Mytilus polymorpha</name>
    <dbReference type="NCBI Taxonomy" id="45954"/>
    <lineage>
        <taxon>Eukaryota</taxon>
        <taxon>Metazoa</taxon>
        <taxon>Spiralia</taxon>
        <taxon>Lophotrochozoa</taxon>
        <taxon>Mollusca</taxon>
        <taxon>Bivalvia</taxon>
        <taxon>Autobranchia</taxon>
        <taxon>Heteroconchia</taxon>
        <taxon>Euheterodonta</taxon>
        <taxon>Imparidentia</taxon>
        <taxon>Neoheterodontei</taxon>
        <taxon>Myida</taxon>
        <taxon>Dreissenoidea</taxon>
        <taxon>Dreissenidae</taxon>
        <taxon>Dreissena</taxon>
    </lineage>
</organism>
<reference evidence="2" key="2">
    <citation type="submission" date="2020-11" db="EMBL/GenBank/DDBJ databases">
        <authorList>
            <person name="McCartney M.A."/>
            <person name="Auch B."/>
            <person name="Kono T."/>
            <person name="Mallez S."/>
            <person name="Becker A."/>
            <person name="Gohl D.M."/>
            <person name="Silverstein K.A.T."/>
            <person name="Koren S."/>
            <person name="Bechman K.B."/>
            <person name="Herman A."/>
            <person name="Abrahante J.E."/>
            <person name="Garbe J."/>
        </authorList>
    </citation>
    <scope>NUCLEOTIDE SEQUENCE</scope>
    <source>
        <strain evidence="2">Duluth1</strain>
        <tissue evidence="2">Whole animal</tissue>
    </source>
</reference>
<dbReference type="Proteomes" id="UP000828390">
    <property type="component" value="Unassembled WGS sequence"/>
</dbReference>
<dbReference type="AlphaFoldDB" id="A0A9D4L455"/>
<evidence type="ECO:0000313" key="3">
    <source>
        <dbReference type="Proteomes" id="UP000828390"/>
    </source>
</evidence>
<name>A0A9D4L455_DREPO</name>
<gene>
    <name evidence="2" type="ORF">DPMN_092680</name>
</gene>
<feature type="region of interest" description="Disordered" evidence="1">
    <location>
        <begin position="1"/>
        <end position="21"/>
    </location>
</feature>
<accession>A0A9D4L455</accession>
<evidence type="ECO:0000256" key="1">
    <source>
        <dbReference type="SAM" id="MobiDB-lite"/>
    </source>
</evidence>
<keyword evidence="3" id="KW-1185">Reference proteome</keyword>
<protein>
    <submittedName>
        <fullName evidence="2">Uncharacterized protein</fullName>
    </submittedName>
</protein>